<comment type="caution">
    <text evidence="1">The sequence shown here is derived from an EMBL/GenBank/DDBJ whole genome shotgun (WGS) entry which is preliminary data.</text>
</comment>
<proteinExistence type="predicted"/>
<organism evidence="1 2">
    <name type="scientific">Pontibacter virosus</name>
    <dbReference type="NCBI Taxonomy" id="1765052"/>
    <lineage>
        <taxon>Bacteria</taxon>
        <taxon>Pseudomonadati</taxon>
        <taxon>Bacteroidota</taxon>
        <taxon>Cytophagia</taxon>
        <taxon>Cytophagales</taxon>
        <taxon>Hymenobacteraceae</taxon>
        <taxon>Pontibacter</taxon>
    </lineage>
</organism>
<reference evidence="1 2" key="1">
    <citation type="submission" date="2018-04" db="EMBL/GenBank/DDBJ databases">
        <title>Genomic Encyclopedia of Type Strains, Phase IV (KMG-IV): sequencing the most valuable type-strain genomes for metagenomic binning, comparative biology and taxonomic classification.</title>
        <authorList>
            <person name="Goeker M."/>
        </authorList>
    </citation>
    <scope>NUCLEOTIDE SEQUENCE [LARGE SCALE GENOMIC DNA]</scope>
    <source>
        <strain evidence="1 2">DSM 100231</strain>
    </source>
</reference>
<dbReference type="AlphaFoldDB" id="A0A2U1AT90"/>
<dbReference type="RefSeq" id="WP_243409612.1">
    <property type="nucleotide sequence ID" value="NZ_QEKI01000011.1"/>
</dbReference>
<gene>
    <name evidence="1" type="ORF">C8E01_11194</name>
</gene>
<sequence length="90" mass="10575">MTDYKRIKTFDEVTEREHGKIGIESRNKYEENAQLFIVSEMLEETQSSKEECCDELSMAEKEAIDKGLEDADKGNVTPHEEVRKRYSKWL</sequence>
<keyword evidence="2" id="KW-1185">Reference proteome</keyword>
<dbReference type="Proteomes" id="UP000245466">
    <property type="component" value="Unassembled WGS sequence"/>
</dbReference>
<evidence type="ECO:0000313" key="2">
    <source>
        <dbReference type="Proteomes" id="UP000245466"/>
    </source>
</evidence>
<name>A0A2U1AT90_9BACT</name>
<protein>
    <submittedName>
        <fullName evidence="1">Uncharacterized protein</fullName>
    </submittedName>
</protein>
<evidence type="ECO:0000313" key="1">
    <source>
        <dbReference type="EMBL" id="PVY39487.1"/>
    </source>
</evidence>
<accession>A0A2U1AT90</accession>
<dbReference type="EMBL" id="QEKI01000011">
    <property type="protein sequence ID" value="PVY39487.1"/>
    <property type="molecule type" value="Genomic_DNA"/>
</dbReference>